<feature type="region of interest" description="Disordered" evidence="1">
    <location>
        <begin position="135"/>
        <end position="159"/>
    </location>
</feature>
<dbReference type="EMBL" id="MQWA01000001">
    <property type="protein sequence ID" value="PQJ27165.1"/>
    <property type="molecule type" value="Genomic_DNA"/>
</dbReference>
<dbReference type="InterPro" id="IPR022156">
    <property type="entry name" value="Uncharacterised_YfbK_N"/>
</dbReference>
<dbReference type="Pfam" id="PF12450">
    <property type="entry name" value="vWF_A"/>
    <property type="match status" value="1"/>
</dbReference>
<evidence type="ECO:0000313" key="3">
    <source>
        <dbReference type="EMBL" id="PQJ27165.1"/>
    </source>
</evidence>
<dbReference type="OrthoDB" id="292931at2"/>
<organism evidence="3 4">
    <name type="scientific">Rubritalea profundi</name>
    <dbReference type="NCBI Taxonomy" id="1658618"/>
    <lineage>
        <taxon>Bacteria</taxon>
        <taxon>Pseudomonadati</taxon>
        <taxon>Verrucomicrobiota</taxon>
        <taxon>Verrucomicrobiia</taxon>
        <taxon>Verrucomicrobiales</taxon>
        <taxon>Rubritaleaceae</taxon>
        <taxon>Rubritalea</taxon>
    </lineage>
</organism>
<dbReference type="AlphaFoldDB" id="A0A2S7TWP7"/>
<dbReference type="Proteomes" id="UP000239907">
    <property type="component" value="Unassembled WGS sequence"/>
</dbReference>
<feature type="domain" description="Uncharacterised protein YfbK N-terminal" evidence="2">
    <location>
        <begin position="211"/>
        <end position="273"/>
    </location>
</feature>
<keyword evidence="4" id="KW-1185">Reference proteome</keyword>
<evidence type="ECO:0000259" key="2">
    <source>
        <dbReference type="Pfam" id="PF12450"/>
    </source>
</evidence>
<feature type="compositionally biased region" description="Polar residues" evidence="1">
    <location>
        <begin position="136"/>
        <end position="146"/>
    </location>
</feature>
<gene>
    <name evidence="3" type="ORF">BSZ32_00730</name>
</gene>
<evidence type="ECO:0000256" key="1">
    <source>
        <dbReference type="SAM" id="MobiDB-lite"/>
    </source>
</evidence>
<evidence type="ECO:0000313" key="4">
    <source>
        <dbReference type="Proteomes" id="UP000239907"/>
    </source>
</evidence>
<dbReference type="RefSeq" id="WP_105041653.1">
    <property type="nucleotide sequence ID" value="NZ_MQWA01000001.1"/>
</dbReference>
<protein>
    <recommendedName>
        <fullName evidence="2">Uncharacterized protein YfbK N-terminal domain-containing protein</fullName>
    </recommendedName>
</protein>
<name>A0A2S7TWP7_9BACT</name>
<accession>A0A2S7TWP7</accession>
<sequence>MMKLTIDDPRLTAYAFGELNPKETKEVAKLVTADPELRAAVNELIAIESVFQTGSEPKYALRPEQRAAIFQSSSEPSNVVHIPEKSWAKRVVAVLGVAAAVVVSLTILQRPSGESVDSVVQLDWSSLSDGELLQGVTPSSDSWTNNESVSHEKSSEVSEGLQMHASSMRSEMADRAEVVDVSVLAKTGSGEQKSPWVMRSEQAETRIPLVAGNASYAWVSKSVAAGIFPSPASVRVEELLNHFPARGMADITHSGASAGVELVESPLDSSELLLFVSFNAKQSIDLEAALEFSESVKSYRLLGYQQDAGKVELAPSQLMDAGNSHQVAYALKLAEDADINEPILNLHLRQKGAAEQASLAVIYSKTEWSDLSSGGKMQLLVVTWAEWLVEPSRNDLRKEVELIMAGVTAIHESESEMLETIRASLLL</sequence>
<proteinExistence type="predicted"/>
<reference evidence="3 4" key="1">
    <citation type="submission" date="2016-12" db="EMBL/GenBank/DDBJ databases">
        <title>Study of bacterial adaptation to deep sea.</title>
        <authorList>
            <person name="Song J."/>
            <person name="Yoshizawa S."/>
            <person name="Kogure K."/>
        </authorList>
    </citation>
    <scope>NUCLEOTIDE SEQUENCE [LARGE SCALE GENOMIC DNA]</scope>
    <source>
        <strain evidence="3 4">SAORIC-165</strain>
    </source>
</reference>
<comment type="caution">
    <text evidence="3">The sequence shown here is derived from an EMBL/GenBank/DDBJ whole genome shotgun (WGS) entry which is preliminary data.</text>
</comment>